<reference evidence="12 13" key="1">
    <citation type="submission" date="2011-08" db="EMBL/GenBank/DDBJ databases">
        <title>The Genome Sequence of Johnsonella ignava ATCC 51276.</title>
        <authorList>
            <consortium name="The Broad Institute Genome Sequencing Platform"/>
            <person name="Earl A."/>
            <person name="Ward D."/>
            <person name="Feldgarden M."/>
            <person name="Gevers D."/>
            <person name="Izard J."/>
            <person name="Blanton J.M."/>
            <person name="Baranova O.V."/>
            <person name="Dewhirst F.E."/>
            <person name="Young S.K."/>
            <person name="Zeng Q."/>
            <person name="Gargeya S."/>
            <person name="Fitzgerald M."/>
            <person name="Haas B."/>
            <person name="Abouelleil A."/>
            <person name="Alvarado L."/>
            <person name="Arachchi H.M."/>
            <person name="Berlin A."/>
            <person name="Brown A."/>
            <person name="Chapman S.B."/>
            <person name="Chen Z."/>
            <person name="Dunbar C."/>
            <person name="Freedman E."/>
            <person name="Gearin G."/>
            <person name="Gellesch M."/>
            <person name="Goldberg J."/>
            <person name="Griggs A."/>
            <person name="Gujja S."/>
            <person name="Heiman D."/>
            <person name="Howarth C."/>
            <person name="Larson L."/>
            <person name="Lui A."/>
            <person name="MacDonald P.J.P."/>
            <person name="Montmayeur A."/>
            <person name="Murphy C."/>
            <person name="Neiman D."/>
            <person name="Pearson M."/>
            <person name="Priest M."/>
            <person name="Roberts A."/>
            <person name="Saif S."/>
            <person name="Shea T."/>
            <person name="Shenoy N."/>
            <person name="Sisk P."/>
            <person name="Stolte C."/>
            <person name="Sykes S."/>
            <person name="Wortman J."/>
            <person name="Nusbaum C."/>
            <person name="Birren B."/>
        </authorList>
    </citation>
    <scope>NUCLEOTIDE SEQUENCE [LARGE SCALE GENOMIC DNA]</scope>
    <source>
        <strain evidence="12 13">ATCC 51276</strain>
    </source>
</reference>
<evidence type="ECO:0000256" key="4">
    <source>
        <dbReference type="ARBA" id="ARBA00011193"/>
    </source>
</evidence>
<gene>
    <name evidence="8" type="primary">aroQ</name>
    <name evidence="12" type="ORF">HMPREF9333_00171</name>
</gene>
<dbReference type="GO" id="GO:0019631">
    <property type="term" value="P:quinate catabolic process"/>
    <property type="evidence" value="ECO:0007669"/>
    <property type="project" value="TreeGrafter"/>
</dbReference>
<evidence type="ECO:0000256" key="7">
    <source>
        <dbReference type="ARBA" id="ARBA00023239"/>
    </source>
</evidence>
<dbReference type="NCBIfam" id="TIGR01088">
    <property type="entry name" value="aroQ"/>
    <property type="match status" value="1"/>
</dbReference>
<dbReference type="NCBIfam" id="NF003807">
    <property type="entry name" value="PRK05395.1-4"/>
    <property type="match status" value="1"/>
</dbReference>
<dbReference type="Gene3D" id="3.40.50.9100">
    <property type="entry name" value="Dehydroquinase, class II"/>
    <property type="match status" value="1"/>
</dbReference>
<dbReference type="CDD" id="cd00466">
    <property type="entry name" value="DHQase_II"/>
    <property type="match status" value="1"/>
</dbReference>
<dbReference type="GO" id="GO:0009073">
    <property type="term" value="P:aromatic amino acid family biosynthetic process"/>
    <property type="evidence" value="ECO:0007669"/>
    <property type="project" value="UniProtKB-KW"/>
</dbReference>
<protein>
    <recommendedName>
        <fullName evidence="5 8">3-dehydroquinate dehydratase</fullName>
        <shortName evidence="8">3-dehydroquinase</shortName>
        <ecNumber evidence="5 8">4.2.1.10</ecNumber>
    </recommendedName>
    <alternativeName>
        <fullName evidence="8">Type II DHQase</fullName>
    </alternativeName>
</protein>
<feature type="binding site" evidence="8 10">
    <location>
        <position position="74"/>
    </location>
    <ligand>
        <name>substrate</name>
    </ligand>
</feature>
<evidence type="ECO:0000256" key="11">
    <source>
        <dbReference type="PIRSR" id="PIRSR001399-3"/>
    </source>
</evidence>
<evidence type="ECO:0000256" key="9">
    <source>
        <dbReference type="PIRSR" id="PIRSR001399-1"/>
    </source>
</evidence>
<keyword evidence="13" id="KW-1185">Reference proteome</keyword>
<dbReference type="NCBIfam" id="NF003805">
    <property type="entry name" value="PRK05395.1-2"/>
    <property type="match status" value="1"/>
</dbReference>
<dbReference type="GO" id="GO:0003855">
    <property type="term" value="F:3-dehydroquinate dehydratase activity"/>
    <property type="evidence" value="ECO:0007669"/>
    <property type="project" value="UniProtKB-UniRule"/>
</dbReference>
<dbReference type="EC" id="4.2.1.10" evidence="5 8"/>
<comment type="subunit">
    <text evidence="4 8">Homododecamer.</text>
</comment>
<accession>G5GF33</accession>
<dbReference type="UniPathway" id="UPA00053">
    <property type="reaction ID" value="UER00086"/>
</dbReference>
<comment type="caution">
    <text evidence="12">The sequence shown here is derived from an EMBL/GenBank/DDBJ whole genome shotgun (WGS) entry which is preliminary data.</text>
</comment>
<dbReference type="GO" id="GO:0008652">
    <property type="term" value="P:amino acid biosynthetic process"/>
    <property type="evidence" value="ECO:0007669"/>
    <property type="project" value="UniProtKB-KW"/>
</dbReference>
<dbReference type="PANTHER" id="PTHR21272">
    <property type="entry name" value="CATABOLIC 3-DEHYDROQUINASE"/>
    <property type="match status" value="1"/>
</dbReference>
<keyword evidence="7 8" id="KW-0456">Lyase</keyword>
<dbReference type="InterPro" id="IPR036441">
    <property type="entry name" value="DHquinase_II_sf"/>
</dbReference>
<feature type="binding site" evidence="8 10">
    <location>
        <position position="87"/>
    </location>
    <ligand>
        <name>substrate</name>
    </ligand>
</feature>
<feature type="binding site" evidence="8 10">
    <location>
        <begin position="101"/>
        <end position="102"/>
    </location>
    <ligand>
        <name>substrate</name>
    </ligand>
</feature>
<comment type="pathway">
    <text evidence="2 8">Metabolic intermediate biosynthesis; chorismate biosynthesis; chorismate from D-erythrose 4-phosphate and phosphoenolpyruvate: step 3/7.</text>
</comment>
<comment type="function">
    <text evidence="8">Catalyzes a trans-dehydration via an enolate intermediate.</text>
</comment>
<proteinExistence type="inferred from homology"/>
<dbReference type="STRING" id="679200.HMPREF9333_00171"/>
<feature type="binding site" evidence="8 10">
    <location>
        <position position="111"/>
    </location>
    <ligand>
        <name>substrate</name>
    </ligand>
</feature>
<dbReference type="RefSeq" id="WP_005539124.1">
    <property type="nucleotide sequence ID" value="NZ_JH378829.1"/>
</dbReference>
<feature type="active site" description="Proton donor" evidence="8 9">
    <location>
        <position position="100"/>
    </location>
</feature>
<dbReference type="PATRIC" id="fig|679200.3.peg.190"/>
<dbReference type="InterPro" id="IPR001874">
    <property type="entry name" value="DHquinase_II"/>
</dbReference>
<evidence type="ECO:0000256" key="6">
    <source>
        <dbReference type="ARBA" id="ARBA00023141"/>
    </source>
</evidence>
<dbReference type="Pfam" id="PF01220">
    <property type="entry name" value="DHquinase_II"/>
    <property type="match status" value="1"/>
</dbReference>
<comment type="similarity">
    <text evidence="3 8">Belongs to the type-II 3-dehydroquinase family.</text>
</comment>
<feature type="active site" description="Proton acceptor" evidence="8 9">
    <location>
        <position position="22"/>
    </location>
</feature>
<organism evidence="12 13">
    <name type="scientific">Johnsonella ignava ATCC 51276</name>
    <dbReference type="NCBI Taxonomy" id="679200"/>
    <lineage>
        <taxon>Bacteria</taxon>
        <taxon>Bacillati</taxon>
        <taxon>Bacillota</taxon>
        <taxon>Clostridia</taxon>
        <taxon>Lachnospirales</taxon>
        <taxon>Lachnospiraceae</taxon>
        <taxon>Johnsonella</taxon>
    </lineage>
</organism>
<dbReference type="AlphaFoldDB" id="G5GF33"/>
<evidence type="ECO:0000256" key="8">
    <source>
        <dbReference type="HAMAP-Rule" id="MF_00169"/>
    </source>
</evidence>
<keyword evidence="6 8" id="KW-0057">Aromatic amino acid biosynthesis</keyword>
<evidence type="ECO:0000256" key="5">
    <source>
        <dbReference type="ARBA" id="ARBA00012060"/>
    </source>
</evidence>
<dbReference type="HOGENOM" id="CLU_090968_3_0_9"/>
<dbReference type="OrthoDB" id="9790793at2"/>
<dbReference type="EMBL" id="ACZL01000003">
    <property type="protein sequence ID" value="EHI56724.1"/>
    <property type="molecule type" value="Genomic_DNA"/>
</dbReference>
<name>G5GF33_9FIRM</name>
<feature type="binding site" evidence="8 10">
    <location>
        <position position="80"/>
    </location>
    <ligand>
        <name>substrate</name>
    </ligand>
</feature>
<evidence type="ECO:0000256" key="2">
    <source>
        <dbReference type="ARBA" id="ARBA00004902"/>
    </source>
</evidence>
<feature type="site" description="Transition state stabilizer" evidence="8 11">
    <location>
        <position position="17"/>
    </location>
</feature>
<dbReference type="PIRSF" id="PIRSF001399">
    <property type="entry name" value="DHquinase_II"/>
    <property type="match status" value="1"/>
</dbReference>
<dbReference type="HAMAP" id="MF_00169">
    <property type="entry name" value="AroQ"/>
    <property type="match status" value="1"/>
</dbReference>
<evidence type="ECO:0000256" key="1">
    <source>
        <dbReference type="ARBA" id="ARBA00001864"/>
    </source>
</evidence>
<evidence type="ECO:0000313" key="12">
    <source>
        <dbReference type="EMBL" id="EHI56724.1"/>
    </source>
</evidence>
<comment type="catalytic activity">
    <reaction evidence="1 8">
        <text>3-dehydroquinate = 3-dehydroshikimate + H2O</text>
        <dbReference type="Rhea" id="RHEA:21096"/>
        <dbReference type="ChEBI" id="CHEBI:15377"/>
        <dbReference type="ChEBI" id="CHEBI:16630"/>
        <dbReference type="ChEBI" id="CHEBI:32364"/>
        <dbReference type="EC" id="4.2.1.10"/>
    </reaction>
</comment>
<evidence type="ECO:0000256" key="10">
    <source>
        <dbReference type="PIRSR" id="PIRSR001399-2"/>
    </source>
</evidence>
<evidence type="ECO:0000313" key="13">
    <source>
        <dbReference type="Proteomes" id="UP000003011"/>
    </source>
</evidence>
<dbReference type="PANTHER" id="PTHR21272:SF3">
    <property type="entry name" value="CATABOLIC 3-DEHYDROQUINASE"/>
    <property type="match status" value="1"/>
</dbReference>
<dbReference type="Proteomes" id="UP000003011">
    <property type="component" value="Unassembled WGS sequence"/>
</dbReference>
<keyword evidence="8" id="KW-0028">Amino-acid biosynthesis</keyword>
<dbReference type="GO" id="GO:0009423">
    <property type="term" value="P:chorismate biosynthetic process"/>
    <property type="evidence" value="ECO:0007669"/>
    <property type="project" value="UniProtKB-UniRule"/>
</dbReference>
<dbReference type="SUPFAM" id="SSF52304">
    <property type="entry name" value="Type II 3-dehydroquinate dehydratase"/>
    <property type="match status" value="1"/>
</dbReference>
<sequence length="141" mass="16110">MKALIVNGANINFIGLRDKSQYGSLSYKDIRNNIYEFCIEHSIEVELFQSNCEGKIIDKLQSTYIDHVDAVIINPGAFTHYSYAIRDALEMLECKKIEVHISNLFKREKFRHRSVTADACDAFISGFGSEGYIMALKYLVD</sequence>
<evidence type="ECO:0000256" key="3">
    <source>
        <dbReference type="ARBA" id="ARBA00011037"/>
    </source>
</evidence>
<dbReference type="eggNOG" id="COG0757">
    <property type="taxonomic scope" value="Bacteria"/>
</dbReference>